<feature type="domain" description="BZIP" evidence="4">
    <location>
        <begin position="48"/>
        <end position="111"/>
    </location>
</feature>
<accession>A0ABR3XDH5</accession>
<keyword evidence="6" id="KW-1185">Reference proteome</keyword>
<evidence type="ECO:0000256" key="1">
    <source>
        <dbReference type="ARBA" id="ARBA00004123"/>
    </source>
</evidence>
<feature type="region of interest" description="Disordered" evidence="3">
    <location>
        <begin position="1"/>
        <end position="72"/>
    </location>
</feature>
<dbReference type="Proteomes" id="UP001583193">
    <property type="component" value="Unassembled WGS sequence"/>
</dbReference>
<name>A0ABR3XDH5_9EURO</name>
<sequence>MSLSHVQSTVFEPANPKSQAQYAGQTISHERDRRKKASPSKEPEMITNMHLQRRRAQNRASQRAFRERKEKHVKGLENQLRDLHEKHQSLLHSYSRQADEVRRLHERIKSLSVELDILRTNEMSLNESLLPDKFDAVPYSHTVYAAPESYYDMKLNTTNLRFGYPTESL</sequence>
<evidence type="ECO:0000313" key="6">
    <source>
        <dbReference type="Proteomes" id="UP001583193"/>
    </source>
</evidence>
<dbReference type="PANTHER" id="PTHR40621:SF6">
    <property type="entry name" value="AP-1-LIKE TRANSCRIPTION FACTOR YAP1-RELATED"/>
    <property type="match status" value="1"/>
</dbReference>
<dbReference type="PANTHER" id="PTHR40621">
    <property type="entry name" value="TRANSCRIPTION FACTOR KAPC-RELATED"/>
    <property type="match status" value="1"/>
</dbReference>
<dbReference type="SUPFAM" id="SSF57959">
    <property type="entry name" value="Leucine zipper domain"/>
    <property type="match status" value="1"/>
</dbReference>
<dbReference type="EMBL" id="JAVDPF010000021">
    <property type="protein sequence ID" value="KAL1873757.1"/>
    <property type="molecule type" value="Genomic_DNA"/>
</dbReference>
<dbReference type="PROSITE" id="PS50217">
    <property type="entry name" value="BZIP"/>
    <property type="match status" value="1"/>
</dbReference>
<comment type="subcellular location">
    <subcellularLocation>
        <location evidence="1">Nucleus</location>
    </subcellularLocation>
</comment>
<proteinExistence type="predicted"/>
<reference evidence="5 6" key="1">
    <citation type="journal article" date="2024" name="IMA Fungus">
        <title>IMA Genome - F19 : A genome assembly and annotation guide to empower mycologists, including annotated draft genome sequences of Ceratocystis pirilliformis, Diaporthe australafricana, Fusarium ophioides, Paecilomyces lecythidis, and Sporothrix stenoceras.</title>
        <authorList>
            <person name="Aylward J."/>
            <person name="Wilson A.M."/>
            <person name="Visagie C.M."/>
            <person name="Spraker J."/>
            <person name="Barnes I."/>
            <person name="Buitendag C."/>
            <person name="Ceriani C."/>
            <person name="Del Mar Angel L."/>
            <person name="du Plessis D."/>
            <person name="Fuchs T."/>
            <person name="Gasser K."/>
            <person name="Kramer D."/>
            <person name="Li W."/>
            <person name="Munsamy K."/>
            <person name="Piso A."/>
            <person name="Price J.L."/>
            <person name="Sonnekus B."/>
            <person name="Thomas C."/>
            <person name="van der Nest A."/>
            <person name="van Dijk A."/>
            <person name="van Heerden A."/>
            <person name="van Vuuren N."/>
            <person name="Yilmaz N."/>
            <person name="Duong T.A."/>
            <person name="van der Merwe N.A."/>
            <person name="Wingfield M.J."/>
            <person name="Wingfield B.D."/>
        </authorList>
    </citation>
    <scope>NUCLEOTIDE SEQUENCE [LARGE SCALE GENOMIC DNA]</scope>
    <source>
        <strain evidence="5 6">CMW 18167</strain>
    </source>
</reference>
<dbReference type="Pfam" id="PF00170">
    <property type="entry name" value="bZIP_1"/>
    <property type="match status" value="1"/>
</dbReference>
<dbReference type="PROSITE" id="PS00036">
    <property type="entry name" value="BZIP_BASIC"/>
    <property type="match status" value="1"/>
</dbReference>
<dbReference type="InterPro" id="IPR004827">
    <property type="entry name" value="bZIP"/>
</dbReference>
<protein>
    <recommendedName>
        <fullName evidence="4">BZIP domain-containing protein</fullName>
    </recommendedName>
</protein>
<evidence type="ECO:0000256" key="3">
    <source>
        <dbReference type="SAM" id="MobiDB-lite"/>
    </source>
</evidence>
<dbReference type="SMART" id="SM00338">
    <property type="entry name" value="BRLZ"/>
    <property type="match status" value="1"/>
</dbReference>
<evidence type="ECO:0000259" key="4">
    <source>
        <dbReference type="PROSITE" id="PS50217"/>
    </source>
</evidence>
<dbReference type="InterPro" id="IPR046347">
    <property type="entry name" value="bZIP_sf"/>
</dbReference>
<keyword evidence="2" id="KW-0539">Nucleus</keyword>
<comment type="caution">
    <text evidence="5">The sequence shown here is derived from an EMBL/GenBank/DDBJ whole genome shotgun (WGS) entry which is preliminary data.</text>
</comment>
<organism evidence="5 6">
    <name type="scientific">Paecilomyces lecythidis</name>
    <dbReference type="NCBI Taxonomy" id="3004212"/>
    <lineage>
        <taxon>Eukaryota</taxon>
        <taxon>Fungi</taxon>
        <taxon>Dikarya</taxon>
        <taxon>Ascomycota</taxon>
        <taxon>Pezizomycotina</taxon>
        <taxon>Eurotiomycetes</taxon>
        <taxon>Eurotiomycetidae</taxon>
        <taxon>Eurotiales</taxon>
        <taxon>Thermoascaceae</taxon>
        <taxon>Paecilomyces</taxon>
    </lineage>
</organism>
<dbReference type="Gene3D" id="1.20.5.170">
    <property type="match status" value="1"/>
</dbReference>
<dbReference type="CDD" id="cd14688">
    <property type="entry name" value="bZIP_YAP"/>
    <property type="match status" value="1"/>
</dbReference>
<evidence type="ECO:0000313" key="5">
    <source>
        <dbReference type="EMBL" id="KAL1873757.1"/>
    </source>
</evidence>
<dbReference type="InterPro" id="IPR050936">
    <property type="entry name" value="AP-1-like"/>
</dbReference>
<evidence type="ECO:0000256" key="2">
    <source>
        <dbReference type="ARBA" id="ARBA00023242"/>
    </source>
</evidence>
<feature type="compositionally biased region" description="Polar residues" evidence="3">
    <location>
        <begin position="1"/>
        <end position="27"/>
    </location>
</feature>
<gene>
    <name evidence="5" type="ORF">Plec18167_006275</name>
</gene>